<dbReference type="FunFam" id="3.40.50.720:FF:000084">
    <property type="entry name" value="Short-chain dehydrogenase reductase"/>
    <property type="match status" value="1"/>
</dbReference>
<dbReference type="OrthoDB" id="9788235at2"/>
<name>A0A5R9K541_9BACT</name>
<dbReference type="GO" id="GO:0032787">
    <property type="term" value="P:monocarboxylic acid metabolic process"/>
    <property type="evidence" value="ECO:0007669"/>
    <property type="project" value="UniProtKB-ARBA"/>
</dbReference>
<dbReference type="InterPro" id="IPR020904">
    <property type="entry name" value="Sc_DH/Rdtase_CS"/>
</dbReference>
<comment type="caution">
    <text evidence="2">The sequence shown here is derived from an EMBL/GenBank/DDBJ whole genome shotgun (WGS) entry which is preliminary data.</text>
</comment>
<dbReference type="SUPFAM" id="SSF51735">
    <property type="entry name" value="NAD(P)-binding Rossmann-fold domains"/>
    <property type="match status" value="1"/>
</dbReference>
<organism evidence="2 3">
    <name type="scientific">Dyadobacter sediminis</name>
    <dbReference type="NCBI Taxonomy" id="1493691"/>
    <lineage>
        <taxon>Bacteria</taxon>
        <taxon>Pseudomonadati</taxon>
        <taxon>Bacteroidota</taxon>
        <taxon>Cytophagia</taxon>
        <taxon>Cytophagales</taxon>
        <taxon>Spirosomataceae</taxon>
        <taxon>Dyadobacter</taxon>
    </lineage>
</organism>
<dbReference type="InterPro" id="IPR002347">
    <property type="entry name" value="SDR_fam"/>
</dbReference>
<dbReference type="InterPro" id="IPR050259">
    <property type="entry name" value="SDR"/>
</dbReference>
<gene>
    <name evidence="2" type="ORF">FEM55_24755</name>
</gene>
<evidence type="ECO:0000313" key="2">
    <source>
        <dbReference type="EMBL" id="TLU88719.1"/>
    </source>
</evidence>
<evidence type="ECO:0000313" key="3">
    <source>
        <dbReference type="Proteomes" id="UP000309788"/>
    </source>
</evidence>
<dbReference type="Proteomes" id="UP000309788">
    <property type="component" value="Unassembled WGS sequence"/>
</dbReference>
<dbReference type="EMBL" id="VCEI01000033">
    <property type="protein sequence ID" value="TLU88719.1"/>
    <property type="molecule type" value="Genomic_DNA"/>
</dbReference>
<comment type="similarity">
    <text evidence="1">Belongs to the short-chain dehydrogenases/reductases (SDR) family.</text>
</comment>
<sequence length="254" mass="27342">MDKRLADNLSLKGKTALITGASQGIGQGIALGLAEYGADILLHYRQDRPEANAVRKDILKLGVRCTLVKADLSKTGSVASIEKQLNVQPDIMVINASLQIPKKWIEVTQQDFNLQMDVNVKSTMLLMQRFVPAMIEKGWGRIITVGSVQQVKPHPAMLVYAASKAAVLNMVQNVAMQLADKGVTVNNVAPGVIGTPRLEQGVPQSDERITKRLETPQGIVGEPSDCAAMVLLLASEAGRFITGQNIFVDGGMSL</sequence>
<proteinExistence type="inferred from homology"/>
<dbReference type="RefSeq" id="WP_138284275.1">
    <property type="nucleotide sequence ID" value="NZ_BMGE01000008.1"/>
</dbReference>
<dbReference type="PANTHER" id="PTHR42879">
    <property type="entry name" value="3-OXOACYL-(ACYL-CARRIER-PROTEIN) REDUCTASE"/>
    <property type="match status" value="1"/>
</dbReference>
<dbReference type="CDD" id="cd05233">
    <property type="entry name" value="SDR_c"/>
    <property type="match status" value="1"/>
</dbReference>
<evidence type="ECO:0000256" key="1">
    <source>
        <dbReference type="ARBA" id="ARBA00006484"/>
    </source>
</evidence>
<accession>A0A5R9K541</accession>
<dbReference type="AlphaFoldDB" id="A0A5R9K541"/>
<dbReference type="PRINTS" id="PR00080">
    <property type="entry name" value="SDRFAMILY"/>
</dbReference>
<dbReference type="PRINTS" id="PR00081">
    <property type="entry name" value="GDHRDH"/>
</dbReference>
<dbReference type="Gene3D" id="3.40.50.720">
    <property type="entry name" value="NAD(P)-binding Rossmann-like Domain"/>
    <property type="match status" value="1"/>
</dbReference>
<dbReference type="Pfam" id="PF13561">
    <property type="entry name" value="adh_short_C2"/>
    <property type="match status" value="1"/>
</dbReference>
<dbReference type="InterPro" id="IPR036291">
    <property type="entry name" value="NAD(P)-bd_dom_sf"/>
</dbReference>
<keyword evidence="3" id="KW-1185">Reference proteome</keyword>
<dbReference type="PROSITE" id="PS00061">
    <property type="entry name" value="ADH_SHORT"/>
    <property type="match status" value="1"/>
</dbReference>
<reference evidence="2 3" key="1">
    <citation type="submission" date="2019-05" db="EMBL/GenBank/DDBJ databases">
        <authorList>
            <person name="Qu J.-H."/>
        </authorList>
    </citation>
    <scope>NUCLEOTIDE SEQUENCE [LARGE SCALE GENOMIC DNA]</scope>
    <source>
        <strain evidence="2 3">Z12</strain>
    </source>
</reference>
<protein>
    <submittedName>
        <fullName evidence="2">SDR family oxidoreductase</fullName>
    </submittedName>
</protein>